<gene>
    <name evidence="3" type="ORF">FOB82_04585</name>
</gene>
<feature type="region of interest" description="Disordered" evidence="1">
    <location>
        <begin position="30"/>
        <end position="100"/>
    </location>
</feature>
<evidence type="ECO:0000313" key="3">
    <source>
        <dbReference type="EMBL" id="QGS34334.1"/>
    </source>
</evidence>
<name>A0A6B8TFH9_9CORY</name>
<sequence length="175" mass="17975">MMYIARAERRAALVVPTVAMTLLLTACGGDAGSGNTEDTTVNGNNTAASAPANATESAATSESTDTSESPEYSNSPPAGQDADGIELTITSAGPSETMSDASAVSFEWTIEPGPTGACDFMVTVYDQAGDILTATPGTACTSELQLDFMGYDVEEFTVELTSGDKTAVRKMAMEG</sequence>
<dbReference type="Proteomes" id="UP000426857">
    <property type="component" value="Chromosome"/>
</dbReference>
<evidence type="ECO:0000313" key="4">
    <source>
        <dbReference type="Proteomes" id="UP000426857"/>
    </source>
</evidence>
<keyword evidence="2" id="KW-0732">Signal</keyword>
<dbReference type="EMBL" id="CP046322">
    <property type="protein sequence ID" value="QGS34334.1"/>
    <property type="molecule type" value="Genomic_DNA"/>
</dbReference>
<feature type="compositionally biased region" description="Polar residues" evidence="1">
    <location>
        <begin position="88"/>
        <end position="100"/>
    </location>
</feature>
<proteinExistence type="predicted"/>
<dbReference type="PROSITE" id="PS51257">
    <property type="entry name" value="PROKAR_LIPOPROTEIN"/>
    <property type="match status" value="1"/>
</dbReference>
<feature type="compositionally biased region" description="Polar residues" evidence="1">
    <location>
        <begin position="33"/>
        <end position="45"/>
    </location>
</feature>
<evidence type="ECO:0000256" key="1">
    <source>
        <dbReference type="SAM" id="MobiDB-lite"/>
    </source>
</evidence>
<protein>
    <submittedName>
        <fullName evidence="3">Uncharacterized protein</fullName>
    </submittedName>
</protein>
<feature type="signal peptide" evidence="2">
    <location>
        <begin position="1"/>
        <end position="31"/>
    </location>
</feature>
<evidence type="ECO:0000256" key="2">
    <source>
        <dbReference type="SAM" id="SignalP"/>
    </source>
</evidence>
<feature type="chain" id="PRO_5025407943" evidence="2">
    <location>
        <begin position="32"/>
        <end position="175"/>
    </location>
</feature>
<organism evidence="3 4">
    <name type="scientific">Corynebacterium xerosis</name>
    <dbReference type="NCBI Taxonomy" id="1725"/>
    <lineage>
        <taxon>Bacteria</taxon>
        <taxon>Bacillati</taxon>
        <taxon>Actinomycetota</taxon>
        <taxon>Actinomycetes</taxon>
        <taxon>Mycobacteriales</taxon>
        <taxon>Corynebacteriaceae</taxon>
        <taxon>Corynebacterium</taxon>
    </lineage>
</organism>
<reference evidence="3 4" key="1">
    <citation type="submission" date="2019-11" db="EMBL/GenBank/DDBJ databases">
        <title>FDA dAtabase for Regulatory Grade micrObial Sequences (FDA-ARGOS): Supporting development and validation of Infectious Disease Dx tests.</title>
        <authorList>
            <person name="Kerrigan L."/>
            <person name="Long C."/>
            <person name="Tallon L."/>
            <person name="Sadzewicz L."/>
            <person name="Vavikolanu K."/>
            <person name="Mehta A."/>
            <person name="Aluvathingal J."/>
            <person name="Nadendla S."/>
            <person name="Yan Y."/>
            <person name="Sichtig H."/>
        </authorList>
    </citation>
    <scope>NUCLEOTIDE SEQUENCE [LARGE SCALE GENOMIC DNA]</scope>
    <source>
        <strain evidence="3 4">FDAARGOS_674</strain>
    </source>
</reference>
<dbReference type="KEGG" id="cxe:FOB82_04585"/>
<dbReference type="AlphaFoldDB" id="A0A6B8TFH9"/>
<accession>A0A6B8TFH9</accession>
<feature type="compositionally biased region" description="Low complexity" evidence="1">
    <location>
        <begin position="46"/>
        <end position="73"/>
    </location>
</feature>